<dbReference type="RefSeq" id="WP_015485790.1">
    <property type="nucleotide sequence ID" value="NC_020888.1"/>
</dbReference>
<dbReference type="GeneID" id="79175589"/>
<evidence type="ECO:0000313" key="1">
    <source>
        <dbReference type="EMBL" id="CCU71053.1"/>
    </source>
</evidence>
<sequence>MMWPEGWMITLKQPELSLQKSPFTLRLTYGRLLRSVGPASAAFSSGLRSDTPSTAFFCGYQAAIRFVDPLLEAEQWGALCVSEKGLKSLSSMTTRLDHERGWLSGVKSHALMIGQGMDWLYILAKRDDDIVALKVAANSDGIRIIPNQKPQPFVPDAQHSAIALEAVDVKAAVIFTDAHANINRPFRYWEDVCVGLAFAGWIVRQLIMQESDVSLDFSDAIQKIQSEFSNNTQGYSIDTLQLVDDLYREMMIAGDQIVGDSAVSWKRDRLLLALGEKARQMLREKMAD</sequence>
<name>M5DNP2_9GAMM</name>
<evidence type="ECO:0008006" key="3">
    <source>
        <dbReference type="Google" id="ProtNLM"/>
    </source>
</evidence>
<dbReference type="STRING" id="187493.CN03_14985"/>
<organism evidence="1 2">
    <name type="scientific">Thalassolituus oleivorans MIL-1</name>
    <dbReference type="NCBI Taxonomy" id="1298593"/>
    <lineage>
        <taxon>Bacteria</taxon>
        <taxon>Pseudomonadati</taxon>
        <taxon>Pseudomonadota</taxon>
        <taxon>Gammaproteobacteria</taxon>
        <taxon>Oceanospirillales</taxon>
        <taxon>Oceanospirillaceae</taxon>
        <taxon>Thalassolituus</taxon>
    </lineage>
</organism>
<accession>M5DNP2</accession>
<dbReference type="Proteomes" id="UP000011866">
    <property type="component" value="Chromosome"/>
</dbReference>
<dbReference type="KEGG" id="tol:TOL_0615"/>
<keyword evidence="2" id="KW-1185">Reference proteome</keyword>
<dbReference type="EMBL" id="HF680312">
    <property type="protein sequence ID" value="CCU71053.1"/>
    <property type="molecule type" value="Genomic_DNA"/>
</dbReference>
<dbReference type="AlphaFoldDB" id="M5DNP2"/>
<proteinExistence type="predicted"/>
<reference evidence="1 2" key="1">
    <citation type="journal article" date="2013" name="Genome Announc.">
        <title>Genome Sequence of Thalassolituus oleivorans MIL-1 (DSM 14913T).</title>
        <authorList>
            <person name="Golyshin P.N."/>
            <person name="Werner J."/>
            <person name="Chernikova T.N."/>
            <person name="Tran H."/>
            <person name="Ferrer M."/>
            <person name="Yakimov M.M."/>
            <person name="Teeling H."/>
            <person name="Golyshina O.V."/>
        </authorList>
    </citation>
    <scope>NUCLEOTIDE SEQUENCE [LARGE SCALE GENOMIC DNA]</scope>
    <source>
        <strain evidence="1 2">MIL-1</strain>
    </source>
</reference>
<dbReference type="HOGENOM" id="CLU_986372_0_0_6"/>
<gene>
    <name evidence="1" type="ORF">TOL_0615</name>
</gene>
<dbReference type="SUPFAM" id="SSF56645">
    <property type="entry name" value="Acyl-CoA dehydrogenase NM domain-like"/>
    <property type="match status" value="1"/>
</dbReference>
<protein>
    <recommendedName>
        <fullName evidence="3">Acyl-CoA oxidase/dehydrogenase middle domain-containing protein</fullName>
    </recommendedName>
</protein>
<evidence type="ECO:0000313" key="2">
    <source>
        <dbReference type="Proteomes" id="UP000011866"/>
    </source>
</evidence>
<dbReference type="GO" id="GO:0016627">
    <property type="term" value="F:oxidoreductase activity, acting on the CH-CH group of donors"/>
    <property type="evidence" value="ECO:0007669"/>
    <property type="project" value="InterPro"/>
</dbReference>
<dbReference type="eggNOG" id="COG1960">
    <property type="taxonomic scope" value="Bacteria"/>
</dbReference>
<dbReference type="InterPro" id="IPR009100">
    <property type="entry name" value="AcylCoA_DH/oxidase_NM_dom_sf"/>
</dbReference>